<dbReference type="EMBL" id="LIDM01000251">
    <property type="protein sequence ID" value="KRP31768.1"/>
    <property type="molecule type" value="Genomic_DNA"/>
</dbReference>
<reference evidence="1 2" key="1">
    <citation type="submission" date="2015-10" db="EMBL/GenBank/DDBJ databases">
        <title>Metagenome-Assembled Genomes uncover a global brackish microbiome.</title>
        <authorList>
            <person name="Hugerth L.W."/>
            <person name="Larsson J."/>
            <person name="Alneberg J."/>
            <person name="Lindh M.V."/>
            <person name="Legrand C."/>
            <person name="Pinhassi J."/>
            <person name="Andersson A.F."/>
        </authorList>
    </citation>
    <scope>NUCLEOTIDE SEQUENCE [LARGE SCALE GENOMIC DNA]</scope>
    <source>
        <strain evidence="1">BACL9 MAG-120820-bin42</strain>
    </source>
</reference>
<evidence type="ECO:0000313" key="1">
    <source>
        <dbReference type="EMBL" id="KRP31768.1"/>
    </source>
</evidence>
<dbReference type="Proteomes" id="UP000051557">
    <property type="component" value="Unassembled WGS sequence"/>
</dbReference>
<protein>
    <submittedName>
        <fullName evidence="1">Uncharacterized protein</fullName>
    </submittedName>
</protein>
<gene>
    <name evidence="1" type="ORF">ABS32_06105</name>
</gene>
<organism evidence="1 2">
    <name type="scientific">Verrucomicrobia subdivision 6 bacterium BACL9 MAG-120820-bin42</name>
    <dbReference type="NCBI Taxonomy" id="1655634"/>
    <lineage>
        <taxon>Bacteria</taxon>
        <taxon>Pseudomonadati</taxon>
        <taxon>Verrucomicrobiota</taxon>
        <taxon>Verrucomicrobiia</taxon>
        <taxon>Verrucomicrobiales</taxon>
        <taxon>Verrucomicrobia subdivision 6</taxon>
    </lineage>
</organism>
<accession>A0A0R2X6N7</accession>
<name>A0A0R2X6N7_9BACT</name>
<comment type="caution">
    <text evidence="1">The sequence shown here is derived from an EMBL/GenBank/DDBJ whole genome shotgun (WGS) entry which is preliminary data.</text>
</comment>
<evidence type="ECO:0000313" key="2">
    <source>
        <dbReference type="Proteomes" id="UP000051557"/>
    </source>
</evidence>
<dbReference type="AlphaFoldDB" id="A0A0R2X6N7"/>
<sequence>MTFASDEIFDEGDCLGSDLGCAEHSFRFAAAANFENIALRFVEDGLNLMRTLVGTDNDLGAGLLEFAQETFVLDLFEVSLSGEDADDPGGEVADEGRSARGIGQFAVGQPSEKGGGVNCLTTFPHFGDTTEDDLVGGVKEVLFAHSFFAGEVDDLVGVGQHGTEKGAFGLEVVVREKAFNGDGGGGIPTDTRLKRLGVGDHGVLSLRMEPLGQSREESCWRIFWAKDG</sequence>
<proteinExistence type="predicted"/>